<dbReference type="GO" id="GO:0007165">
    <property type="term" value="P:signal transduction"/>
    <property type="evidence" value="ECO:0007669"/>
    <property type="project" value="UniProtKB-KW"/>
</dbReference>
<dbReference type="AlphaFoldDB" id="F2J5C5"/>
<name>F2J5C5_POLGS</name>
<dbReference type="SUPFAM" id="SSF46458">
    <property type="entry name" value="Globin-like"/>
    <property type="match status" value="1"/>
</dbReference>
<evidence type="ECO:0000256" key="1">
    <source>
        <dbReference type="ARBA" id="ARBA00004429"/>
    </source>
</evidence>
<dbReference type="Pfam" id="PF00015">
    <property type="entry name" value="MCPsignal"/>
    <property type="match status" value="1"/>
</dbReference>
<sequence length="471" mass="50570">MQDMTGDTTVRLRFARIDDQTRAILNELWPLVRDALPQVLANFYRHVQGEPHLAALVGDRQDMLKKAQEVHWARLFGGAFDQAYVDSIDRIGRAHVRIGLEPRWYIAGYQYVLNELVGLVLRRHRFSPSKAHRAVRALNQAVLIDLDFALSTYQQVLIEQREAHARQIGKAIDVFKAKVEMSMGTVDRSAEHMTAQAGGLSSMSHSAMEESLSASASSEQTTVNIQTIAAATEQLSSSIAEISRQITGASDVARRANGEADSTAVEVGRLSDSAQKIGDVISLIQAIAEQTNLLALNATIEAARAGEAGRGFAVVAAEVKELATQTSRATEEISAQIAAIQAATSNAVRSIGAISDTVREVDTVTATIAAAVEEQGAATREISANIQSAAAGSQTLSGNVARVNDTITAAGRAAEGFLAASEDLKACSAQIAEDVREFFLALRTGPLDRRKGQDPSYSGPERRRDHTARAA</sequence>
<dbReference type="InterPro" id="IPR012292">
    <property type="entry name" value="Globin/Proto"/>
</dbReference>
<feature type="domain" description="Methyl-accepting transducer" evidence="7">
    <location>
        <begin position="189"/>
        <end position="425"/>
    </location>
</feature>
<accession>F2J5C5</accession>
<dbReference type="EMBL" id="CP002568">
    <property type="protein sequence ID" value="ADZ71184.1"/>
    <property type="molecule type" value="Genomic_DNA"/>
</dbReference>
<dbReference type="GO" id="GO:0006935">
    <property type="term" value="P:chemotaxis"/>
    <property type="evidence" value="ECO:0007669"/>
    <property type="project" value="InterPro"/>
</dbReference>
<evidence type="ECO:0000256" key="6">
    <source>
        <dbReference type="SAM" id="MobiDB-lite"/>
    </source>
</evidence>
<keyword evidence="2" id="KW-0472">Membrane</keyword>
<evidence type="ECO:0000259" key="8">
    <source>
        <dbReference type="PROSITE" id="PS50192"/>
    </source>
</evidence>
<evidence type="ECO:0000313" key="9">
    <source>
        <dbReference type="EMBL" id="ADZ71184.1"/>
    </source>
</evidence>
<gene>
    <name evidence="9" type="ordered locus">SL003B_2761</name>
</gene>
<organism evidence="9 10">
    <name type="scientific">Polymorphum gilvum (strain LMG 25793 / CGMCC 1.9160 / SL003B-26A1)</name>
    <dbReference type="NCBI Taxonomy" id="991905"/>
    <lineage>
        <taxon>Bacteria</taxon>
        <taxon>Pseudomonadati</taxon>
        <taxon>Pseudomonadota</taxon>
        <taxon>Alphaproteobacteria</taxon>
        <taxon>Rhodobacterales</taxon>
        <taxon>Paracoccaceae</taxon>
        <taxon>Polymorphum</taxon>
    </lineage>
</organism>
<evidence type="ECO:0000256" key="2">
    <source>
        <dbReference type="ARBA" id="ARBA00022519"/>
    </source>
</evidence>
<proteinExistence type="inferred from homology"/>
<evidence type="ECO:0000313" key="10">
    <source>
        <dbReference type="Proteomes" id="UP000008130"/>
    </source>
</evidence>
<feature type="compositionally biased region" description="Basic and acidic residues" evidence="6">
    <location>
        <begin position="460"/>
        <end position="471"/>
    </location>
</feature>
<dbReference type="InterPro" id="IPR039379">
    <property type="entry name" value="Protoglobin_sensor_dom"/>
</dbReference>
<dbReference type="eggNOG" id="COG0840">
    <property type="taxonomic scope" value="Bacteria"/>
</dbReference>
<protein>
    <submittedName>
        <fullName evidence="9">Methyl-accepting chemotaxis sensory transducer</fullName>
    </submittedName>
</protein>
<keyword evidence="3 5" id="KW-0807">Transducer</keyword>
<dbReference type="GO" id="GO:0005886">
    <property type="term" value="C:plasma membrane"/>
    <property type="evidence" value="ECO:0007669"/>
    <property type="project" value="UniProtKB-SubCell"/>
</dbReference>
<evidence type="ECO:0000256" key="5">
    <source>
        <dbReference type="PROSITE-ProRule" id="PRU00284"/>
    </source>
</evidence>
<feature type="domain" description="T-SNARE coiled-coil homology" evidence="8">
    <location>
        <begin position="341"/>
        <end position="403"/>
    </location>
</feature>
<dbReference type="GO" id="GO:0004888">
    <property type="term" value="F:transmembrane signaling receptor activity"/>
    <property type="evidence" value="ECO:0007669"/>
    <property type="project" value="InterPro"/>
</dbReference>
<keyword evidence="2" id="KW-1003">Cell membrane</keyword>
<evidence type="ECO:0000256" key="4">
    <source>
        <dbReference type="ARBA" id="ARBA00029447"/>
    </source>
</evidence>
<dbReference type="HOGENOM" id="CLU_000445_21_4_5"/>
<comment type="subcellular location">
    <subcellularLocation>
        <location evidence="1">Cell inner membrane</location>
        <topology evidence="1">Multi-pass membrane protein</topology>
    </subcellularLocation>
</comment>
<comment type="similarity">
    <text evidence="4">Belongs to the methyl-accepting chemotaxis (MCP) protein family.</text>
</comment>
<dbReference type="PANTHER" id="PTHR32089:SF112">
    <property type="entry name" value="LYSOZYME-LIKE PROTEIN-RELATED"/>
    <property type="match status" value="1"/>
</dbReference>
<dbReference type="PATRIC" id="fig|991905.3.peg.2830"/>
<dbReference type="InterPro" id="IPR044398">
    <property type="entry name" value="Globin-sensor_dom"/>
</dbReference>
<dbReference type="Proteomes" id="UP000008130">
    <property type="component" value="Chromosome"/>
</dbReference>
<dbReference type="SUPFAM" id="SSF58104">
    <property type="entry name" value="Methyl-accepting chemotaxis protein (MCP) signaling domain"/>
    <property type="match status" value="1"/>
</dbReference>
<dbReference type="PRINTS" id="PR00260">
    <property type="entry name" value="CHEMTRNSDUCR"/>
</dbReference>
<feature type="region of interest" description="Disordered" evidence="6">
    <location>
        <begin position="447"/>
        <end position="471"/>
    </location>
</feature>
<dbReference type="GO" id="GO:0020037">
    <property type="term" value="F:heme binding"/>
    <property type="evidence" value="ECO:0007669"/>
    <property type="project" value="InterPro"/>
</dbReference>
<dbReference type="STRING" id="991905.SL003B_2761"/>
<evidence type="ECO:0000256" key="3">
    <source>
        <dbReference type="ARBA" id="ARBA00023224"/>
    </source>
</evidence>
<dbReference type="InterPro" id="IPR000727">
    <property type="entry name" value="T_SNARE_dom"/>
</dbReference>
<reference evidence="9 10" key="1">
    <citation type="journal article" date="2011" name="J. Bacteriol.">
        <title>Complete genome sequence of Polymorphum gilvum SL003B-26A1T, a crude oil-degrading bacterium from oil-polluted saline soil.</title>
        <authorList>
            <person name="Li S.G."/>
            <person name="Tang Y.Q."/>
            <person name="Nie Y."/>
            <person name="Cai M."/>
            <person name="Wu X.L."/>
        </authorList>
    </citation>
    <scope>NUCLEOTIDE SEQUENCE [LARGE SCALE GENOMIC DNA]</scope>
    <source>
        <strain evidence="10">LMG 25793 / CGMCC 1.9160 / SL003B-26A1</strain>
    </source>
</reference>
<keyword evidence="2" id="KW-0997">Cell inner membrane</keyword>
<dbReference type="Gene3D" id="1.10.490.10">
    <property type="entry name" value="Globins"/>
    <property type="match status" value="1"/>
</dbReference>
<dbReference type="KEGG" id="pgv:SL003B_2761"/>
<dbReference type="InterPro" id="IPR009050">
    <property type="entry name" value="Globin-like_sf"/>
</dbReference>
<dbReference type="SMART" id="SM00283">
    <property type="entry name" value="MA"/>
    <property type="match status" value="1"/>
</dbReference>
<dbReference type="PROSITE" id="PS50111">
    <property type="entry name" value="CHEMOTAXIS_TRANSDUC_2"/>
    <property type="match status" value="1"/>
</dbReference>
<evidence type="ECO:0000259" key="7">
    <source>
        <dbReference type="PROSITE" id="PS50111"/>
    </source>
</evidence>
<keyword evidence="10" id="KW-1185">Reference proteome</keyword>
<dbReference type="InterPro" id="IPR004089">
    <property type="entry name" value="MCPsignal_dom"/>
</dbReference>
<dbReference type="Pfam" id="PF11563">
    <property type="entry name" value="Protoglobin"/>
    <property type="match status" value="1"/>
</dbReference>
<dbReference type="PROSITE" id="PS50192">
    <property type="entry name" value="T_SNARE"/>
    <property type="match status" value="1"/>
</dbReference>
<dbReference type="InterPro" id="IPR004090">
    <property type="entry name" value="Chemotax_Me-accpt_rcpt"/>
</dbReference>
<dbReference type="CDD" id="cd01068">
    <property type="entry name" value="globin_sensor"/>
    <property type="match status" value="1"/>
</dbReference>
<dbReference type="PANTHER" id="PTHR32089">
    <property type="entry name" value="METHYL-ACCEPTING CHEMOTAXIS PROTEIN MCPB"/>
    <property type="match status" value="1"/>
</dbReference>
<dbReference type="GO" id="GO:0019825">
    <property type="term" value="F:oxygen binding"/>
    <property type="evidence" value="ECO:0007669"/>
    <property type="project" value="InterPro"/>
</dbReference>
<dbReference type="Gene3D" id="1.10.287.950">
    <property type="entry name" value="Methyl-accepting chemotaxis protein"/>
    <property type="match status" value="1"/>
</dbReference>